<evidence type="ECO:0000313" key="3">
    <source>
        <dbReference type="Proteomes" id="UP001375743"/>
    </source>
</evidence>
<dbReference type="PANTHER" id="PTHR12526:SF636">
    <property type="entry name" value="BLL3647 PROTEIN"/>
    <property type="match status" value="1"/>
</dbReference>
<dbReference type="RefSeq" id="WP_418160364.1">
    <property type="nucleotide sequence ID" value="NZ_JBBLZC010000015.1"/>
</dbReference>
<proteinExistence type="predicted"/>
<feature type="domain" description="Glycosyltransferase subfamily 4-like N-terminal" evidence="1">
    <location>
        <begin position="3"/>
        <end position="174"/>
    </location>
</feature>
<dbReference type="Gene3D" id="3.40.50.2000">
    <property type="entry name" value="Glycogen Phosphorylase B"/>
    <property type="match status" value="2"/>
</dbReference>
<dbReference type="Pfam" id="PF13439">
    <property type="entry name" value="Glyco_transf_4"/>
    <property type="match status" value="1"/>
</dbReference>
<dbReference type="Pfam" id="PF13692">
    <property type="entry name" value="Glyco_trans_1_4"/>
    <property type="match status" value="1"/>
</dbReference>
<keyword evidence="3" id="KW-1185">Reference proteome</keyword>
<sequence length="403" mass="43957">MRIERLAQALSARGHDVELVTYHLAEERGQFDFPVHRIYGRLEIGSLPPGPTLAKLALWDPTLARLCARRLDERGFDVIHAHHFEGLLAAAWGRRGHSVPLVYDAHTMLAGELPAYGQSWLRRAAVSLGRCLDGWIPRLADHMIVVTDDIAQQLADRHGFDPRRITVVRNGVEVASFAPGGKPPAAARPELLVYTGTLAPYQGIDLLLQAFAQALAQRPRLRLRLLVSSSFDPFMPMAQRLGIAHALEVIRENFETVPALMAEAGIALLPRVDCPGLPQKLLNYMASGRAIVAFAGSAKLVEHEVNGLVVPNHDTDAFAQAIVRLADDPALAARLGRNAHRFVVETSTWEKAAERCERVYAGLLGIGRPVESRPAEPSSLLPLPLANAGASQAVERAPLTSVR</sequence>
<dbReference type="InterPro" id="IPR028098">
    <property type="entry name" value="Glyco_trans_4-like_N"/>
</dbReference>
<dbReference type="PANTHER" id="PTHR12526">
    <property type="entry name" value="GLYCOSYLTRANSFERASE"/>
    <property type="match status" value="1"/>
</dbReference>
<comment type="caution">
    <text evidence="2">The sequence shown here is derived from an EMBL/GenBank/DDBJ whole genome shotgun (WGS) entry which is preliminary data.</text>
</comment>
<accession>A0ABU8XX48</accession>
<organism evidence="2 3">
    <name type="scientific">Benzoatithermus flavus</name>
    <dbReference type="NCBI Taxonomy" id="3108223"/>
    <lineage>
        <taxon>Bacteria</taxon>
        <taxon>Pseudomonadati</taxon>
        <taxon>Pseudomonadota</taxon>
        <taxon>Alphaproteobacteria</taxon>
        <taxon>Geminicoccales</taxon>
        <taxon>Geminicoccaceae</taxon>
        <taxon>Benzoatithermus</taxon>
    </lineage>
</organism>
<gene>
    <name evidence="2" type="ORF">U1T56_15250</name>
</gene>
<dbReference type="SUPFAM" id="SSF53756">
    <property type="entry name" value="UDP-Glycosyltransferase/glycogen phosphorylase"/>
    <property type="match status" value="1"/>
</dbReference>
<evidence type="ECO:0000259" key="1">
    <source>
        <dbReference type="Pfam" id="PF13439"/>
    </source>
</evidence>
<reference evidence="2 3" key="1">
    <citation type="submission" date="2024-01" db="EMBL/GenBank/DDBJ databases">
        <title>Multi-omics insights into the function and evolution of sodium benzoate biodegradation pathways in Benzoatithermus flavus gen. nov., sp. nov. from hot spring.</title>
        <authorList>
            <person name="Hu C.-J."/>
            <person name="Li W.-J."/>
        </authorList>
    </citation>
    <scope>NUCLEOTIDE SEQUENCE [LARGE SCALE GENOMIC DNA]</scope>
    <source>
        <strain evidence="2 3">SYSU G07066</strain>
    </source>
</reference>
<evidence type="ECO:0000313" key="2">
    <source>
        <dbReference type="EMBL" id="MEK0084512.1"/>
    </source>
</evidence>
<dbReference type="CDD" id="cd03794">
    <property type="entry name" value="GT4_WbuB-like"/>
    <property type="match status" value="1"/>
</dbReference>
<dbReference type="EMBL" id="JBBLZC010000015">
    <property type="protein sequence ID" value="MEK0084512.1"/>
    <property type="molecule type" value="Genomic_DNA"/>
</dbReference>
<dbReference type="Proteomes" id="UP001375743">
    <property type="component" value="Unassembled WGS sequence"/>
</dbReference>
<name>A0ABU8XX48_9PROT</name>
<protein>
    <submittedName>
        <fullName evidence="2">Glycosyltransferase family 4 protein</fullName>
    </submittedName>
</protein>